<feature type="region of interest" description="Disordered" evidence="1">
    <location>
        <begin position="1"/>
        <end position="58"/>
    </location>
</feature>
<proteinExistence type="predicted"/>
<comment type="caution">
    <text evidence="2">The sequence shown here is derived from an EMBL/GenBank/DDBJ whole genome shotgun (WGS) entry which is preliminary data.</text>
</comment>
<evidence type="ECO:0000313" key="3">
    <source>
        <dbReference type="Proteomes" id="UP000233551"/>
    </source>
</evidence>
<dbReference type="AlphaFoldDB" id="A0A2I0IZY1"/>
<dbReference type="EMBL" id="PGOL01002259">
    <property type="protein sequence ID" value="PKI49240.1"/>
    <property type="molecule type" value="Genomic_DNA"/>
</dbReference>
<evidence type="ECO:0000313" key="2">
    <source>
        <dbReference type="EMBL" id="PKI49240.1"/>
    </source>
</evidence>
<evidence type="ECO:0000256" key="1">
    <source>
        <dbReference type="SAM" id="MobiDB-lite"/>
    </source>
</evidence>
<keyword evidence="3" id="KW-1185">Reference proteome</keyword>
<name>A0A2I0IZY1_PUNGR</name>
<reference evidence="2 3" key="1">
    <citation type="submission" date="2017-11" db="EMBL/GenBank/DDBJ databases">
        <title>De-novo sequencing of pomegranate (Punica granatum L.) genome.</title>
        <authorList>
            <person name="Akparov Z."/>
            <person name="Amiraslanov A."/>
            <person name="Hajiyeva S."/>
            <person name="Abbasov M."/>
            <person name="Kaur K."/>
            <person name="Hamwieh A."/>
            <person name="Solovyev V."/>
            <person name="Salamov A."/>
            <person name="Braich B."/>
            <person name="Kosarev P."/>
            <person name="Mahmoud A."/>
            <person name="Hajiyev E."/>
            <person name="Babayeva S."/>
            <person name="Izzatullayeva V."/>
            <person name="Mammadov A."/>
            <person name="Mammadov A."/>
            <person name="Sharifova S."/>
            <person name="Ojaghi J."/>
            <person name="Eynullazada K."/>
            <person name="Bayramov B."/>
            <person name="Abdulazimova A."/>
            <person name="Shahmuradov I."/>
        </authorList>
    </citation>
    <scope>NUCLEOTIDE SEQUENCE [LARGE SCALE GENOMIC DNA]</scope>
    <source>
        <strain evidence="3">cv. AG2017</strain>
        <tissue evidence="2">Leaf</tissue>
    </source>
</reference>
<dbReference type="Proteomes" id="UP000233551">
    <property type="component" value="Unassembled WGS sequence"/>
</dbReference>
<sequence length="90" mass="9135">MDGGALPSWGLPNQPNPLSEVARVQPPLEGSRAARGSPQQATSSKGLRAGGGAPSCVGSPPFFACFSISKLGKRRADHVGSSLADPQPLV</sequence>
<protein>
    <submittedName>
        <fullName evidence="2">Uncharacterized protein</fullName>
    </submittedName>
</protein>
<organism evidence="2 3">
    <name type="scientific">Punica granatum</name>
    <name type="common">Pomegranate</name>
    <dbReference type="NCBI Taxonomy" id="22663"/>
    <lineage>
        <taxon>Eukaryota</taxon>
        <taxon>Viridiplantae</taxon>
        <taxon>Streptophyta</taxon>
        <taxon>Embryophyta</taxon>
        <taxon>Tracheophyta</taxon>
        <taxon>Spermatophyta</taxon>
        <taxon>Magnoliopsida</taxon>
        <taxon>eudicotyledons</taxon>
        <taxon>Gunneridae</taxon>
        <taxon>Pentapetalae</taxon>
        <taxon>rosids</taxon>
        <taxon>malvids</taxon>
        <taxon>Myrtales</taxon>
        <taxon>Lythraceae</taxon>
        <taxon>Punica</taxon>
    </lineage>
</organism>
<accession>A0A2I0IZY1</accession>
<gene>
    <name evidence="2" type="ORF">CRG98_030389</name>
</gene>